<protein>
    <submittedName>
        <fullName evidence="2">Sulfide dehydrogenase subunit SudA</fullName>
    </submittedName>
</protein>
<dbReference type="PRINTS" id="PR00368">
    <property type="entry name" value="FADPNR"/>
</dbReference>
<dbReference type="InterPro" id="IPR036188">
    <property type="entry name" value="FAD/NAD-bd_sf"/>
</dbReference>
<dbReference type="PANTHER" id="PTHR42783">
    <property type="entry name" value="GLUTAMATE SYNTHASE [NADPH] SMALL CHAIN"/>
    <property type="match status" value="1"/>
</dbReference>
<dbReference type="EMBL" id="AP012051">
    <property type="protein sequence ID" value="BAL80348.1"/>
    <property type="molecule type" value="Genomic_DNA"/>
</dbReference>
<dbReference type="GO" id="GO:0016491">
    <property type="term" value="F:oxidoreductase activity"/>
    <property type="evidence" value="ECO:0007669"/>
    <property type="project" value="InterPro"/>
</dbReference>
<dbReference type="InterPro" id="IPR023753">
    <property type="entry name" value="FAD/NAD-binding_dom"/>
</dbReference>
<dbReference type="InterPro" id="IPR028261">
    <property type="entry name" value="DPD_II"/>
</dbReference>
<dbReference type="Proteomes" id="UP000004793">
    <property type="component" value="Chromosome"/>
</dbReference>
<name>A0A7U6GDD1_CALEA</name>
<dbReference type="Gene3D" id="1.10.1060.10">
    <property type="entry name" value="Alpha-helical ferredoxin"/>
    <property type="match status" value="1"/>
</dbReference>
<evidence type="ECO:0000313" key="3">
    <source>
        <dbReference type="Proteomes" id="UP000004793"/>
    </source>
</evidence>
<feature type="domain" description="4Fe-4S ferredoxin-type" evidence="1">
    <location>
        <begin position="8"/>
        <end position="39"/>
    </location>
</feature>
<accession>A0A7U6GDD1</accession>
<dbReference type="InterPro" id="IPR009051">
    <property type="entry name" value="Helical_ferredxn"/>
</dbReference>
<proteinExistence type="predicted"/>
<sequence>MERKLDQTQALIEAERCLYCYDAPCEKACPAHVPVPEFIQSIRSGNLKGARELISLANPSIEVCGEVCPEEQFCQSVCTRTKIDTPIKIRELHKFVTDNVKLKDLELDLPPLNGRKVAIIGGGPAGLACARELRRFGVKSVIFEKKELGGIPVQEISKERLSDEISRSEAKQILELFNAEVRDKKITSINELHGEFDAVFISTGLTEELELDVKGVNLQNVYTARKLLKTIKSGMKTGLGKRVGVIGGGNVAVEVAAALKREDPSRDVEVVYRRGLKELRAFRDEIEEALELGVAFQFLAIPLEIKGTEKVEGLLCRRARLGETDSSGRRTFEEVPNSDFFIPFDTIVIAIGQKPSDIFSELEKTNNGLIKTNEDLETSMKGVFAGGDIVRGASTIVESVADGKKAAQSILKYLEGGKNV</sequence>
<gene>
    <name evidence="2" type="ordered locus">CSE_02220</name>
</gene>
<dbReference type="Pfam" id="PF07992">
    <property type="entry name" value="Pyr_redox_2"/>
    <property type="match status" value="1"/>
</dbReference>
<dbReference type="KEGG" id="cex:CSE_02220"/>
<dbReference type="Gene3D" id="3.50.50.60">
    <property type="entry name" value="FAD/NAD(P)-binding domain"/>
    <property type="match status" value="2"/>
</dbReference>
<dbReference type="InterPro" id="IPR017896">
    <property type="entry name" value="4Fe4S_Fe-S-bd"/>
</dbReference>
<dbReference type="SUPFAM" id="SSF46548">
    <property type="entry name" value="alpha-helical ferredoxin"/>
    <property type="match status" value="1"/>
</dbReference>
<dbReference type="SUPFAM" id="SSF51971">
    <property type="entry name" value="Nucleotide-binding domain"/>
    <property type="match status" value="2"/>
</dbReference>
<evidence type="ECO:0000259" key="1">
    <source>
        <dbReference type="PROSITE" id="PS51379"/>
    </source>
</evidence>
<organism evidence="2 3">
    <name type="scientific">Caldisericum exile (strain DSM 21853 / NBRC 104410 / AZM16c01)</name>
    <dbReference type="NCBI Taxonomy" id="511051"/>
    <lineage>
        <taxon>Bacteria</taxon>
        <taxon>Pseudomonadati</taxon>
        <taxon>Caldisericota/Cryosericota group</taxon>
        <taxon>Caldisericota</taxon>
        <taxon>Caldisericia</taxon>
        <taxon>Caldisericales</taxon>
        <taxon>Caldisericaceae</taxon>
        <taxon>Caldisericum</taxon>
    </lineage>
</organism>
<evidence type="ECO:0000313" key="2">
    <source>
        <dbReference type="EMBL" id="BAL80348.1"/>
    </source>
</evidence>
<dbReference type="AlphaFoldDB" id="A0A7U6GDD1"/>
<dbReference type="RefSeq" id="WP_014452755.1">
    <property type="nucleotide sequence ID" value="NC_017096.1"/>
</dbReference>
<dbReference type="PROSITE" id="PS51379">
    <property type="entry name" value="4FE4S_FER_2"/>
    <property type="match status" value="1"/>
</dbReference>
<dbReference type="OrthoDB" id="9803192at2"/>
<reference evidence="2 3" key="1">
    <citation type="submission" date="2011-01" db="EMBL/GenBank/DDBJ databases">
        <title>Whole genome sequence of Caldisericum exile AZM16c01.</title>
        <authorList>
            <person name="Narita-Yamada S."/>
            <person name="Kawakoshi A."/>
            <person name="Nakamura S."/>
            <person name="Sasagawa M."/>
            <person name="Fukada J."/>
            <person name="Sekine M."/>
            <person name="Kato Y."/>
            <person name="Fukai R."/>
            <person name="Sasaki K."/>
            <person name="Hanamaki A."/>
            <person name="Narita H."/>
            <person name="Konno Y."/>
            <person name="Mori K."/>
            <person name="Yamazaki S."/>
            <person name="Suzuki K."/>
            <person name="Fujita N."/>
        </authorList>
    </citation>
    <scope>NUCLEOTIDE SEQUENCE [LARGE SCALE GENOMIC DNA]</scope>
    <source>
        <strain evidence="3">DSM 21853 / NBRC 104410 / AZM16c01</strain>
    </source>
</reference>
<dbReference type="PRINTS" id="PR00469">
    <property type="entry name" value="PNDRDTASEII"/>
</dbReference>
<keyword evidence="3" id="KW-1185">Reference proteome</keyword>
<dbReference type="GO" id="GO:0051536">
    <property type="term" value="F:iron-sulfur cluster binding"/>
    <property type="evidence" value="ECO:0007669"/>
    <property type="project" value="InterPro"/>
</dbReference>
<dbReference type="PANTHER" id="PTHR42783:SF3">
    <property type="entry name" value="GLUTAMATE SYNTHASE [NADPH] SMALL CHAIN-RELATED"/>
    <property type="match status" value="1"/>
</dbReference>
<dbReference type="Pfam" id="PF14691">
    <property type="entry name" value="Fer4_20"/>
    <property type="match status" value="1"/>
</dbReference>